<evidence type="ECO:0000313" key="1">
    <source>
        <dbReference type="EMBL" id="KAJ7998108.1"/>
    </source>
</evidence>
<accession>A0ACC2G2X3</accession>
<gene>
    <name evidence="1" type="ORF">DPEC_G00219150</name>
</gene>
<keyword evidence="2" id="KW-1185">Reference proteome</keyword>
<protein>
    <submittedName>
        <fullName evidence="1">Uncharacterized protein</fullName>
    </submittedName>
</protein>
<proteinExistence type="predicted"/>
<evidence type="ECO:0000313" key="2">
    <source>
        <dbReference type="Proteomes" id="UP001157502"/>
    </source>
</evidence>
<sequence length="102" mass="11093">MNNYMLQTTSSTRTHQQGSTDHRLKPTDLDQGAFTTEPKPASSLPGLGSRQSRPSTKTANITTTIIIMKPRGPLRAGNSCLCGRILRLPCERQMGIAATKHS</sequence>
<dbReference type="Proteomes" id="UP001157502">
    <property type="component" value="Chromosome 18"/>
</dbReference>
<organism evidence="1 2">
    <name type="scientific">Dallia pectoralis</name>
    <name type="common">Alaska blackfish</name>
    <dbReference type="NCBI Taxonomy" id="75939"/>
    <lineage>
        <taxon>Eukaryota</taxon>
        <taxon>Metazoa</taxon>
        <taxon>Chordata</taxon>
        <taxon>Craniata</taxon>
        <taxon>Vertebrata</taxon>
        <taxon>Euteleostomi</taxon>
        <taxon>Actinopterygii</taxon>
        <taxon>Neopterygii</taxon>
        <taxon>Teleostei</taxon>
        <taxon>Protacanthopterygii</taxon>
        <taxon>Esociformes</taxon>
        <taxon>Umbridae</taxon>
        <taxon>Dallia</taxon>
    </lineage>
</organism>
<dbReference type="EMBL" id="CM055745">
    <property type="protein sequence ID" value="KAJ7998108.1"/>
    <property type="molecule type" value="Genomic_DNA"/>
</dbReference>
<comment type="caution">
    <text evidence="1">The sequence shown here is derived from an EMBL/GenBank/DDBJ whole genome shotgun (WGS) entry which is preliminary data.</text>
</comment>
<name>A0ACC2G2X3_DALPE</name>
<reference evidence="1" key="1">
    <citation type="submission" date="2021-05" db="EMBL/GenBank/DDBJ databases">
        <authorList>
            <person name="Pan Q."/>
            <person name="Jouanno E."/>
            <person name="Zahm M."/>
            <person name="Klopp C."/>
            <person name="Cabau C."/>
            <person name="Louis A."/>
            <person name="Berthelot C."/>
            <person name="Parey E."/>
            <person name="Roest Crollius H."/>
            <person name="Montfort J."/>
            <person name="Robinson-Rechavi M."/>
            <person name="Bouchez O."/>
            <person name="Lampietro C."/>
            <person name="Lopez Roques C."/>
            <person name="Donnadieu C."/>
            <person name="Postlethwait J."/>
            <person name="Bobe J."/>
            <person name="Dillon D."/>
            <person name="Chandos A."/>
            <person name="von Hippel F."/>
            <person name="Guiguen Y."/>
        </authorList>
    </citation>
    <scope>NUCLEOTIDE SEQUENCE</scope>
    <source>
        <strain evidence="1">YG-Jan2019</strain>
    </source>
</reference>